<dbReference type="SUPFAM" id="SSF48239">
    <property type="entry name" value="Terpenoid cyclases/Protein prenyltransferases"/>
    <property type="match status" value="1"/>
</dbReference>
<comment type="caution">
    <text evidence="11">The sequence shown here is derived from an EMBL/GenBank/DDBJ whole genome shotgun (WGS) entry which is preliminary data.</text>
</comment>
<dbReference type="Gene3D" id="2.60.40.10">
    <property type="entry name" value="Immunoglobulins"/>
    <property type="match status" value="2"/>
</dbReference>
<dbReference type="Pfam" id="PF07677">
    <property type="entry name" value="A2M_recep"/>
    <property type="match status" value="1"/>
</dbReference>
<sequence>MLTYTVVAPRVLRPNRDYKVAVSTHGTTGVVKVNVEVGGQPYTAEGVILNRQVADLDTDSTQILSFQIGDLGPGDYNLTVSGFGALTFSNTTRLSYVHKSYSVFIQSDKTIYKPGDTLRFRVVVVNPHLRPSVTGAIDVYITDGAGNRVREWRRVFTNRGVWSGELELAQEPVMGNWNISVDVLGQVTSRTVLVAYYVLPKFEVTVDLPEYATFDQGIITATVDAKYTYGRPVKGEVTLQVTPTYKYGYLQAPYDDPIRVVKQIKGKTDITIDIQNDARLRGDYARELEVTAYVQEELTGRVQNATSHITVYRHPYVLTLIRTSDSFKPGLKYTAFLKVSYQDDTPITSGEVTVRHTFYRDPNSYIDVVHTIPPSGIVTLEFNPPLDEDVVSLALEAHFKNLTQWLGDIIRAQSPSNSFLQATLLTQNPKVGGEVLVGLNATQPLVYFVYEVLGRGDVVFAQTLQAHQGKTHTFRFLATTAMAPRARLIIYHMREDGEMVADSLHFGITGAFQNEVSLSVSPTTVDAGGDVAITVTTKPNAFVGLLAVDQRALMLGTHNHFSQSEVLEELESYDPGRRNLEGPWHNLHRQRRALFNWHGTTTAHDVFQNAGVMVLTNGHLYDFNPYLAGWLPPGEGPIDGSAWDPHRRPYAINGSFGREFAPPDASTLRPDLGPGLEYNAPTRPPLAGPYAFSYLPPPPDSRPRLYLNQHVPSTWLFRDTSTKFNGVARVLEKAPDAITSYIVSAFAIDDMYGLGVTNQPSKLLVFRPFFISMQLPASGVVKGETVAVEMVIFNYGDEEVTANVTLSNPGNFLFADFANEIEQGSPARSKTRQITVAADSGTPTSFMIVPQELGSIDITVTATTGRATDIVKKKLLVKPEGSRLTVNKAMLVDLRTESSYTATVNITTPPNIVNGSRAISVSLVGDVLGPAVSDLDQLLELPTGCGEQNMAKLVPNIVVMEYLKNKNQLNDALQGRGKRHLQTGYQQQLNYRHKDGSFSAFGSRDDSGSTWLTAFVAQSLGEAGRHIEIENSVIMEAVDWLIEKQAVDGSFPEVGVVNNQAMQGGTGAGVPLTAFVTAALIATQNQPRAKQRNAVNRGVDFLASRLEEIEDFYSLAITSYTLHLAGHPLKDAAFFKMEGMAKVQENEKWWESEPVDKTVETTVDWRPLDVEGTGYCLLTYVNRGLTSDSIPIMRWLIRQRNQYGGFQSTQDTVVAIKGLAGLAEKLSAVNTQVNLRLIYGARGKNLQVNPGNTMLLQRIELPSDTKQVEISASGSGVAVVQVTYHYNVRVTGPRPAFSLDPQLDITTDTNRLRLTACTGFTGGNESNMAVMDVALPSGYIIDNDLIPGLYDYSGVKLVEKKPDSSGVLVYFDYLSEAEVCPTVAAYRVNKVAFQKPSVVRVYDYYDNSRQARQFYRPLPATLCDICDLDECDPKECEKQIIQLRQFQVPADFGQPATVTEIASGVSHGPALTFVVILVAAALFH</sequence>
<protein>
    <recommendedName>
        <fullName evidence="7">TEP1-F</fullName>
    </recommendedName>
</protein>
<dbReference type="InterPro" id="IPR041813">
    <property type="entry name" value="A2M_TED"/>
</dbReference>
<dbReference type="PANTHER" id="PTHR11412">
    <property type="entry name" value="MACROGLOBULIN / COMPLEMENT"/>
    <property type="match status" value="1"/>
</dbReference>
<evidence type="ECO:0000259" key="8">
    <source>
        <dbReference type="SMART" id="SM01359"/>
    </source>
</evidence>
<dbReference type="EMBL" id="JAWQEG010004049">
    <property type="protein sequence ID" value="KAK3863284.1"/>
    <property type="molecule type" value="Genomic_DNA"/>
</dbReference>
<dbReference type="FunFam" id="2.60.40.1930:FF:000001">
    <property type="entry name" value="CD109 isoform 3"/>
    <property type="match status" value="1"/>
</dbReference>
<comment type="function">
    <text evidence="5">Binds covalently through a thioester bond to the pathogen surface resulting in pathogen clearance.</text>
</comment>
<dbReference type="InterPro" id="IPR041555">
    <property type="entry name" value="MG3"/>
</dbReference>
<keyword evidence="2" id="KW-0882">Thioester bond</keyword>
<dbReference type="PANTHER" id="PTHR11412:SF136">
    <property type="entry name" value="CD109 ANTIGEN"/>
    <property type="match status" value="1"/>
</dbReference>
<feature type="domain" description="Alpha-2-macroglobulin bait region" evidence="8">
    <location>
        <begin position="420"/>
        <end position="555"/>
    </location>
</feature>
<evidence type="ECO:0000313" key="11">
    <source>
        <dbReference type="EMBL" id="KAK3863284.1"/>
    </source>
</evidence>
<dbReference type="GO" id="GO:0004866">
    <property type="term" value="F:endopeptidase inhibitor activity"/>
    <property type="evidence" value="ECO:0007669"/>
    <property type="project" value="InterPro"/>
</dbReference>
<dbReference type="Pfam" id="PF00207">
    <property type="entry name" value="A2M"/>
    <property type="match status" value="1"/>
</dbReference>
<dbReference type="Pfam" id="PF01835">
    <property type="entry name" value="MG2"/>
    <property type="match status" value="1"/>
</dbReference>
<evidence type="ECO:0000256" key="3">
    <source>
        <dbReference type="ARBA" id="ARBA00023157"/>
    </source>
</evidence>
<dbReference type="InterPro" id="IPR036595">
    <property type="entry name" value="A-macroglobulin_rcpt-bd_sf"/>
</dbReference>
<dbReference type="SUPFAM" id="SSF49410">
    <property type="entry name" value="Alpha-macroglobulin receptor domain"/>
    <property type="match status" value="1"/>
</dbReference>
<dbReference type="SMART" id="SM01419">
    <property type="entry name" value="Thiol-ester_cl"/>
    <property type="match status" value="1"/>
</dbReference>
<dbReference type="InterPro" id="IPR009048">
    <property type="entry name" value="A-macroglobulin_rcpt-bd"/>
</dbReference>
<dbReference type="Gene3D" id="1.50.10.20">
    <property type="match status" value="1"/>
</dbReference>
<dbReference type="PROSITE" id="PS00477">
    <property type="entry name" value="ALPHA_2_MACROGLOBULIN"/>
    <property type="match status" value="1"/>
</dbReference>
<dbReference type="SMART" id="SM01360">
    <property type="entry name" value="A2M"/>
    <property type="match status" value="1"/>
</dbReference>
<dbReference type="Pfam" id="PF07703">
    <property type="entry name" value="A2M_BRD"/>
    <property type="match status" value="1"/>
</dbReference>
<accession>A0AAE1EXR5</accession>
<dbReference type="InterPro" id="IPR019742">
    <property type="entry name" value="MacrogloblnA2_CS"/>
</dbReference>
<proteinExistence type="predicted"/>
<dbReference type="InterPro" id="IPR047565">
    <property type="entry name" value="Alpha-macroglob_thiol-ester_cl"/>
</dbReference>
<evidence type="ECO:0000259" key="10">
    <source>
        <dbReference type="SMART" id="SM01361"/>
    </source>
</evidence>
<dbReference type="Pfam" id="PF07678">
    <property type="entry name" value="TED_complement"/>
    <property type="match status" value="1"/>
</dbReference>
<name>A0AAE1EXR5_PETCI</name>
<organism evidence="11 12">
    <name type="scientific">Petrolisthes cinctipes</name>
    <name type="common">Flat porcelain crab</name>
    <dbReference type="NCBI Taxonomy" id="88211"/>
    <lineage>
        <taxon>Eukaryota</taxon>
        <taxon>Metazoa</taxon>
        <taxon>Ecdysozoa</taxon>
        <taxon>Arthropoda</taxon>
        <taxon>Crustacea</taxon>
        <taxon>Multicrustacea</taxon>
        <taxon>Malacostraca</taxon>
        <taxon>Eumalacostraca</taxon>
        <taxon>Eucarida</taxon>
        <taxon>Decapoda</taxon>
        <taxon>Pleocyemata</taxon>
        <taxon>Anomura</taxon>
        <taxon>Galatheoidea</taxon>
        <taxon>Porcellanidae</taxon>
        <taxon>Petrolisthes</taxon>
    </lineage>
</organism>
<evidence type="ECO:0000256" key="1">
    <source>
        <dbReference type="ARBA" id="ARBA00022729"/>
    </source>
</evidence>
<dbReference type="Proteomes" id="UP001286313">
    <property type="component" value="Unassembled WGS sequence"/>
</dbReference>
<keyword evidence="12" id="KW-1185">Reference proteome</keyword>
<comment type="subunit">
    <text evidence="6">Heterodimer of a TEP1-N chain and an TEP1-C chain non-covalently linked. Forms a complex composed of TEP1-N and TEP1-C heterodimer, LRIM1 and APL1C; the interaction stabilizes TEP1-N and TEP1-C heterodimer, prevents its binding to tissues while circulating in the hemolymph and protects the thioester bond from hydrolysis. Mature TEP1 and to a lesser extent full-length TEP1 interact with SPCLIP1; the interaction is induced by microbial infection.</text>
</comment>
<dbReference type="SMART" id="SM01361">
    <property type="entry name" value="A2M_recep"/>
    <property type="match status" value="1"/>
</dbReference>
<feature type="domain" description="Alpha-2-macroglobulin" evidence="9">
    <location>
        <begin position="714"/>
        <end position="806"/>
    </location>
</feature>
<dbReference type="InterPro" id="IPR011626">
    <property type="entry name" value="Alpha-macroglobulin_TED"/>
</dbReference>
<dbReference type="InterPro" id="IPR008930">
    <property type="entry name" value="Terpenoid_cyclase/PrenylTrfase"/>
</dbReference>
<dbReference type="Gene3D" id="2.60.120.1540">
    <property type="match status" value="1"/>
</dbReference>
<evidence type="ECO:0000259" key="9">
    <source>
        <dbReference type="SMART" id="SM01360"/>
    </source>
</evidence>
<dbReference type="InterPro" id="IPR001599">
    <property type="entry name" value="Macroglobln_a2"/>
</dbReference>
<dbReference type="GO" id="GO:0005615">
    <property type="term" value="C:extracellular space"/>
    <property type="evidence" value="ECO:0007669"/>
    <property type="project" value="InterPro"/>
</dbReference>
<dbReference type="Gene3D" id="2.20.130.20">
    <property type="match status" value="1"/>
</dbReference>
<dbReference type="Gene3D" id="6.20.50.160">
    <property type="match status" value="1"/>
</dbReference>
<evidence type="ECO:0000256" key="6">
    <source>
        <dbReference type="ARBA" id="ARBA00063781"/>
    </source>
</evidence>
<keyword evidence="1" id="KW-0732">Signal</keyword>
<dbReference type="SMART" id="SM01359">
    <property type="entry name" value="A2M_N_2"/>
    <property type="match status" value="1"/>
</dbReference>
<dbReference type="Gene3D" id="2.60.40.690">
    <property type="entry name" value="Alpha-macroglobulin, receptor-binding domain"/>
    <property type="match status" value="1"/>
</dbReference>
<dbReference type="Pfam" id="PF17791">
    <property type="entry name" value="MG3"/>
    <property type="match status" value="1"/>
</dbReference>
<dbReference type="Gene3D" id="2.60.40.1940">
    <property type="match status" value="1"/>
</dbReference>
<dbReference type="Gene3D" id="2.60.40.2950">
    <property type="match status" value="1"/>
</dbReference>
<reference evidence="11" key="1">
    <citation type="submission" date="2023-10" db="EMBL/GenBank/DDBJ databases">
        <title>Genome assemblies of two species of porcelain crab, Petrolisthes cinctipes and Petrolisthes manimaculis (Anomura: Porcellanidae).</title>
        <authorList>
            <person name="Angst P."/>
        </authorList>
    </citation>
    <scope>NUCLEOTIDE SEQUENCE</scope>
    <source>
        <strain evidence="11">PB745_01</strain>
        <tissue evidence="11">Gill</tissue>
    </source>
</reference>
<dbReference type="InterPro" id="IPR013783">
    <property type="entry name" value="Ig-like_fold"/>
</dbReference>
<dbReference type="InterPro" id="IPR011625">
    <property type="entry name" value="A2M_N_BRD"/>
</dbReference>
<keyword evidence="3" id="KW-1015">Disulfide bond</keyword>
<dbReference type="InterPro" id="IPR050473">
    <property type="entry name" value="A2M/Complement_sys"/>
</dbReference>
<evidence type="ECO:0000256" key="5">
    <source>
        <dbReference type="ARBA" id="ARBA00057615"/>
    </source>
</evidence>
<evidence type="ECO:0000313" key="12">
    <source>
        <dbReference type="Proteomes" id="UP001286313"/>
    </source>
</evidence>
<gene>
    <name evidence="11" type="ORF">Pcinc_030929</name>
</gene>
<evidence type="ECO:0000256" key="7">
    <source>
        <dbReference type="ARBA" id="ARBA00078071"/>
    </source>
</evidence>
<dbReference type="InterPro" id="IPR002890">
    <property type="entry name" value="MG2"/>
</dbReference>
<keyword evidence="4" id="KW-0325">Glycoprotein</keyword>
<evidence type="ECO:0000256" key="2">
    <source>
        <dbReference type="ARBA" id="ARBA00022966"/>
    </source>
</evidence>
<feature type="domain" description="Alpha-macroglobulin receptor-binding" evidence="10">
    <location>
        <begin position="1326"/>
        <end position="1415"/>
    </location>
</feature>
<dbReference type="CDD" id="cd02897">
    <property type="entry name" value="A2M_2"/>
    <property type="match status" value="1"/>
</dbReference>
<dbReference type="Gene3D" id="2.60.40.1930">
    <property type="match status" value="2"/>
</dbReference>
<evidence type="ECO:0000256" key="4">
    <source>
        <dbReference type="ARBA" id="ARBA00023180"/>
    </source>
</evidence>